<dbReference type="VEuPathDB" id="CryptoDB:Cvel_10750"/>
<sequence length="201" mass="21506">MGQSCSSPTTPYSRPYYVYCSFPLTRMILRNVRSFKPVSAISLREAVSVFLSEGKMDDLVLLLRLGAEVNGRLAVSAEERDPEEWAGMPGWWALSASASGHGSGPHRHYREAALHLAAKRGGARAVERLIACGAYTEVKTPNGRTPLMLASARGSIEAVLSLLKGAAVVNSTGKSFCFSVSFCMGKCGETGFLTSLDVVAL</sequence>
<evidence type="ECO:0000256" key="3">
    <source>
        <dbReference type="PROSITE-ProRule" id="PRU00023"/>
    </source>
</evidence>
<keyword evidence="1" id="KW-0677">Repeat</keyword>
<dbReference type="SUPFAM" id="SSF48403">
    <property type="entry name" value="Ankyrin repeat"/>
    <property type="match status" value="1"/>
</dbReference>
<dbReference type="PANTHER" id="PTHR24173:SF74">
    <property type="entry name" value="ANKYRIN REPEAT DOMAIN-CONTAINING PROTEIN 16"/>
    <property type="match status" value="1"/>
</dbReference>
<dbReference type="InterPro" id="IPR002110">
    <property type="entry name" value="Ankyrin_rpt"/>
</dbReference>
<dbReference type="PANTHER" id="PTHR24173">
    <property type="entry name" value="ANKYRIN REPEAT CONTAINING"/>
    <property type="match status" value="1"/>
</dbReference>
<accession>A0A0K6SAT1</accession>
<dbReference type="AlphaFoldDB" id="A0A0K6SAT1"/>
<evidence type="ECO:0000256" key="2">
    <source>
        <dbReference type="ARBA" id="ARBA00023043"/>
    </source>
</evidence>
<dbReference type="PhylomeDB" id="A0A0K6SAT1"/>
<protein>
    <submittedName>
        <fullName evidence="4">Uncharacterized protein</fullName>
    </submittedName>
</protein>
<dbReference type="InterPro" id="IPR036770">
    <property type="entry name" value="Ankyrin_rpt-contain_sf"/>
</dbReference>
<feature type="repeat" description="ANK" evidence="3">
    <location>
        <begin position="142"/>
        <end position="174"/>
    </location>
</feature>
<evidence type="ECO:0000256" key="1">
    <source>
        <dbReference type="ARBA" id="ARBA00022737"/>
    </source>
</evidence>
<reference evidence="4" key="1">
    <citation type="submission" date="2014-11" db="EMBL/GenBank/DDBJ databases">
        <title>Molecular phylogeny of cliff fern family Woodsiaceae with morphological implications.</title>
        <authorList>
            <person name="Shao Y.-Z."/>
            <person name="Wei R."/>
            <person name="Zhang X.-C."/>
        </authorList>
    </citation>
    <scope>NUCLEOTIDE SEQUENCE</scope>
</reference>
<dbReference type="PROSITE" id="PS50297">
    <property type="entry name" value="ANK_REP_REGION"/>
    <property type="match status" value="1"/>
</dbReference>
<gene>
    <name evidence="4" type="ORF">Cvel_10750.t2</name>
</gene>
<dbReference type="SMART" id="SM00248">
    <property type="entry name" value="ANK"/>
    <property type="match status" value="2"/>
</dbReference>
<name>A0A0K6SAT1_9ALVE</name>
<dbReference type="Pfam" id="PF12796">
    <property type="entry name" value="Ank_2"/>
    <property type="match status" value="1"/>
</dbReference>
<dbReference type="PROSITE" id="PS50088">
    <property type="entry name" value="ANK_REPEAT"/>
    <property type="match status" value="1"/>
</dbReference>
<organism evidence="4">
    <name type="scientific">Chromera velia CCMP2878</name>
    <dbReference type="NCBI Taxonomy" id="1169474"/>
    <lineage>
        <taxon>Eukaryota</taxon>
        <taxon>Sar</taxon>
        <taxon>Alveolata</taxon>
        <taxon>Colpodellida</taxon>
        <taxon>Chromeraceae</taxon>
        <taxon>Chromera</taxon>
    </lineage>
</organism>
<evidence type="ECO:0000313" key="4">
    <source>
        <dbReference type="EMBL" id="CUC10664.1"/>
    </source>
</evidence>
<keyword evidence="2 3" id="KW-0040">ANK repeat</keyword>
<dbReference type="Gene3D" id="1.25.40.20">
    <property type="entry name" value="Ankyrin repeat-containing domain"/>
    <property type="match status" value="1"/>
</dbReference>
<dbReference type="EMBL" id="CDMZ01005007">
    <property type="protein sequence ID" value="CUC10664.1"/>
    <property type="molecule type" value="Genomic_DNA"/>
</dbReference>
<proteinExistence type="predicted"/>